<organism evidence="2 3">
    <name type="scientific">Dentipellis fragilis</name>
    <dbReference type="NCBI Taxonomy" id="205917"/>
    <lineage>
        <taxon>Eukaryota</taxon>
        <taxon>Fungi</taxon>
        <taxon>Dikarya</taxon>
        <taxon>Basidiomycota</taxon>
        <taxon>Agaricomycotina</taxon>
        <taxon>Agaricomycetes</taxon>
        <taxon>Russulales</taxon>
        <taxon>Hericiaceae</taxon>
        <taxon>Dentipellis</taxon>
    </lineage>
</organism>
<evidence type="ECO:0000256" key="1">
    <source>
        <dbReference type="SAM" id="MobiDB-lite"/>
    </source>
</evidence>
<name>A0A4Y9Y7M2_9AGAM</name>
<comment type="caution">
    <text evidence="2">The sequence shown here is derived from an EMBL/GenBank/DDBJ whole genome shotgun (WGS) entry which is preliminary data.</text>
</comment>
<feature type="region of interest" description="Disordered" evidence="1">
    <location>
        <begin position="470"/>
        <end position="492"/>
    </location>
</feature>
<dbReference type="EMBL" id="SEOQ01000717">
    <property type="protein sequence ID" value="TFY57898.1"/>
    <property type="molecule type" value="Genomic_DNA"/>
</dbReference>
<gene>
    <name evidence="2" type="ORF">EVG20_g8364</name>
</gene>
<accession>A0A4Y9Y7M2</accession>
<dbReference type="Proteomes" id="UP000298327">
    <property type="component" value="Unassembled WGS sequence"/>
</dbReference>
<protein>
    <submittedName>
        <fullName evidence="2">Uncharacterized protein</fullName>
    </submittedName>
</protein>
<sequence>MTKFPIKFKLPTTPVRRLLHLDALKPPSLPTLGKRRFSLRRSLSCTHSSHTDLPLPSRQSVRSAYEVSSTSNSYCIALLNDLPELDAVVVTALDSVPFCCHADLLSMARPELLAVALRLNARLPVALQIDLGPLRPDAYIRTAIELLVGLKRAPPHSRQPARRRRRGARVDADEDEDLYSYTASTAARPAKKRKLADAHLDNRGWGRDSGGRLRSRSRNVGFGTVVAIDALFLQETENVVEDEVAVGLLGKEERLHEFTPRLATVGHFTDDLNNDAAVCRGLCVDRVDEDLAVFETDGSNFVMDFLAKKLRCQNARSFAWKNTHLLTETWLPVFALGTVNERGGFRVETVQAVWLLIYKGVILGHELPSNLRRNDIVVDRVRRRSIGIRHYGSRMLVTRLSDLGLEEGARAATAKTRTRRVNEDGAGHKLSQILQRHLTGTCRVLVAELLQRPGYPVPVRVTMIGHEVGGIGDVEEGDEDEHGRENTMNTNNPRWLRTNAINVAKETESAINVNLEKKEESRCL</sequence>
<dbReference type="AlphaFoldDB" id="A0A4Y9Y7M2"/>
<dbReference type="OrthoDB" id="3061698at2759"/>
<keyword evidence="3" id="KW-1185">Reference proteome</keyword>
<reference evidence="2 3" key="1">
    <citation type="submission" date="2019-02" db="EMBL/GenBank/DDBJ databases">
        <title>Genome sequencing of the rare red list fungi Dentipellis fragilis.</title>
        <authorList>
            <person name="Buettner E."/>
            <person name="Kellner H."/>
        </authorList>
    </citation>
    <scope>NUCLEOTIDE SEQUENCE [LARGE SCALE GENOMIC DNA]</scope>
    <source>
        <strain evidence="2 3">DSM 105465</strain>
    </source>
</reference>
<evidence type="ECO:0000313" key="3">
    <source>
        <dbReference type="Proteomes" id="UP000298327"/>
    </source>
</evidence>
<evidence type="ECO:0000313" key="2">
    <source>
        <dbReference type="EMBL" id="TFY57898.1"/>
    </source>
</evidence>
<proteinExistence type="predicted"/>